<evidence type="ECO:0000313" key="11">
    <source>
        <dbReference type="Proteomes" id="UP000317316"/>
    </source>
</evidence>
<evidence type="ECO:0000256" key="6">
    <source>
        <dbReference type="ARBA" id="ARBA00022970"/>
    </source>
</evidence>
<keyword evidence="3 9" id="KW-0813">Transport</keyword>
<evidence type="ECO:0000313" key="10">
    <source>
        <dbReference type="EMBL" id="TQR15087.1"/>
    </source>
</evidence>
<dbReference type="AlphaFoldDB" id="A0A544TCB0"/>
<comment type="subcellular location">
    <subcellularLocation>
        <location evidence="1 9">Cell membrane</location>
        <topology evidence="1 9">Multi-pass membrane protein</topology>
    </subcellularLocation>
</comment>
<evidence type="ECO:0000256" key="4">
    <source>
        <dbReference type="ARBA" id="ARBA00022475"/>
    </source>
</evidence>
<evidence type="ECO:0000256" key="8">
    <source>
        <dbReference type="ARBA" id="ARBA00023136"/>
    </source>
</evidence>
<accession>A0A544TCB0</accession>
<evidence type="ECO:0000256" key="9">
    <source>
        <dbReference type="RuleBase" id="RU362122"/>
    </source>
</evidence>
<organism evidence="10 11">
    <name type="scientific">Psychrobacillus lasiicapitis</name>
    <dbReference type="NCBI Taxonomy" id="1636719"/>
    <lineage>
        <taxon>Bacteria</taxon>
        <taxon>Bacillati</taxon>
        <taxon>Bacillota</taxon>
        <taxon>Bacilli</taxon>
        <taxon>Bacillales</taxon>
        <taxon>Bacillaceae</taxon>
        <taxon>Psychrobacillus</taxon>
    </lineage>
</organism>
<keyword evidence="7 9" id="KW-1133">Transmembrane helix</keyword>
<comment type="similarity">
    <text evidence="2 9">Belongs to the branched chain amino acid transporter family.</text>
</comment>
<dbReference type="InterPro" id="IPR004685">
    <property type="entry name" value="Brnchd-chn_aa_trnsp_Livcs"/>
</dbReference>
<dbReference type="GO" id="GO:0005304">
    <property type="term" value="F:L-valine transmembrane transporter activity"/>
    <property type="evidence" value="ECO:0007669"/>
    <property type="project" value="TreeGrafter"/>
</dbReference>
<feature type="transmembrane region" description="Helical" evidence="9">
    <location>
        <begin position="323"/>
        <end position="343"/>
    </location>
</feature>
<evidence type="ECO:0000256" key="2">
    <source>
        <dbReference type="ARBA" id="ARBA00008540"/>
    </source>
</evidence>
<dbReference type="PANTHER" id="PTHR30588:SF8">
    <property type="entry name" value="BRANCHED-CHAIN AMINO ACID PERMEASE BRAB"/>
    <property type="match status" value="1"/>
</dbReference>
<feature type="transmembrane region" description="Helical" evidence="9">
    <location>
        <begin position="376"/>
        <end position="396"/>
    </location>
</feature>
<dbReference type="PANTHER" id="PTHR30588">
    <property type="entry name" value="BRANCHED-CHAIN AMINO ACID TRANSPORT SYSTEM 2 CARRIER PROTEIN"/>
    <property type="match status" value="1"/>
</dbReference>
<dbReference type="GO" id="GO:0015190">
    <property type="term" value="F:L-leucine transmembrane transporter activity"/>
    <property type="evidence" value="ECO:0007669"/>
    <property type="project" value="TreeGrafter"/>
</dbReference>
<feature type="transmembrane region" description="Helical" evidence="9">
    <location>
        <begin position="153"/>
        <end position="171"/>
    </location>
</feature>
<sequence length="452" mass="48068">MGKKISFSQVLVIGFMLFAMFLGAGNVIFAPMVGQQAGTNTWIAMGGFLVTGVGLVLLAIIALTRGGGTVEKLAGRVHPLFATIFSILLFLSLGPIYVLPRTTSVVYEIGIHPLVQGQSNVGLYLLVFSIIFFALTIVLSWNTTKFVDHLGKIITPIFVVLLIVLVGKSIITPMGSFGPPTGEYIEAGSAFLKGFTQGYYTMDVLAAFVFGGIFIKSISSYGFKSEKEVSKLFIQAGLITIVGLVALQISMAWIGATSIDPLGYLDNGGEVLAQSSSVLFGEIGIYIIGTVILLTGITTNVACLAAVSEYFERIIPSVSYKKWLIIFSALSLVITNFGLNTILTMASPILLLLYPLAIALIALIFMNNFFNGHQSVYVGTIIGVGVVAILDALKEANIASQAINNVFGFIPLFEQGAGWILTGIIGSLIGLLVAKSKKEPATIINIAGEKVN</sequence>
<feature type="transmembrane region" description="Helical" evidence="9">
    <location>
        <begin position="283"/>
        <end position="311"/>
    </location>
</feature>
<keyword evidence="5 9" id="KW-0812">Transmembrane</keyword>
<keyword evidence="4" id="KW-1003">Cell membrane</keyword>
<evidence type="ECO:0000256" key="1">
    <source>
        <dbReference type="ARBA" id="ARBA00004651"/>
    </source>
</evidence>
<gene>
    <name evidence="10" type="primary">brnQ</name>
    <name evidence="10" type="ORF">FG382_06365</name>
</gene>
<dbReference type="GO" id="GO:0015818">
    <property type="term" value="P:isoleucine transport"/>
    <property type="evidence" value="ECO:0007669"/>
    <property type="project" value="TreeGrafter"/>
</dbReference>
<dbReference type="GO" id="GO:0015820">
    <property type="term" value="P:L-leucine transport"/>
    <property type="evidence" value="ECO:0007669"/>
    <property type="project" value="TreeGrafter"/>
</dbReference>
<keyword evidence="8 9" id="KW-0472">Membrane</keyword>
<name>A0A544TCB0_9BACI</name>
<dbReference type="Pfam" id="PF05525">
    <property type="entry name" value="Branch_AA_trans"/>
    <property type="match status" value="1"/>
</dbReference>
<keyword evidence="6 9" id="KW-0029">Amino-acid transport</keyword>
<feature type="transmembrane region" description="Helical" evidence="9">
    <location>
        <begin position="77"/>
        <end position="98"/>
    </location>
</feature>
<keyword evidence="11" id="KW-1185">Reference proteome</keyword>
<dbReference type="GO" id="GO:0005886">
    <property type="term" value="C:plasma membrane"/>
    <property type="evidence" value="ECO:0007669"/>
    <property type="project" value="UniProtKB-SubCell"/>
</dbReference>
<feature type="transmembrane region" description="Helical" evidence="9">
    <location>
        <begin position="236"/>
        <end position="256"/>
    </location>
</feature>
<feature type="transmembrane region" description="Helical" evidence="9">
    <location>
        <begin position="42"/>
        <end position="65"/>
    </location>
</feature>
<proteinExistence type="inferred from homology"/>
<evidence type="ECO:0000256" key="7">
    <source>
        <dbReference type="ARBA" id="ARBA00022989"/>
    </source>
</evidence>
<reference evidence="10 11" key="1">
    <citation type="submission" date="2019-05" db="EMBL/GenBank/DDBJ databases">
        <title>Psychrobacillus vulpis sp. nov., a new species isolated from feces of a red fox that inhabits in The Tablas de Daimiel Natural Park, Albacete, Spain.</title>
        <authorList>
            <person name="Rodriguez M."/>
            <person name="Reina J.C."/>
            <person name="Bejar V."/>
            <person name="Llamas I."/>
        </authorList>
    </citation>
    <scope>NUCLEOTIDE SEQUENCE [LARGE SCALE GENOMIC DNA]</scope>
    <source>
        <strain evidence="10 11">NEAU-3TGS17</strain>
    </source>
</reference>
<dbReference type="Proteomes" id="UP000317316">
    <property type="component" value="Unassembled WGS sequence"/>
</dbReference>
<comment type="function">
    <text evidence="9">Component of the transport system for branched-chain amino acids.</text>
</comment>
<evidence type="ECO:0000256" key="5">
    <source>
        <dbReference type="ARBA" id="ARBA00022692"/>
    </source>
</evidence>
<protein>
    <recommendedName>
        <fullName evidence="9">Branched-chain amino acid transport system carrier protein</fullName>
    </recommendedName>
</protein>
<dbReference type="RefSeq" id="WP_142538067.1">
    <property type="nucleotide sequence ID" value="NZ_BMIE01000001.1"/>
</dbReference>
<feature type="transmembrane region" description="Helical" evidence="9">
    <location>
        <begin position="198"/>
        <end position="215"/>
    </location>
</feature>
<dbReference type="NCBIfam" id="TIGR00796">
    <property type="entry name" value="livcs"/>
    <property type="match status" value="1"/>
</dbReference>
<dbReference type="GO" id="GO:0015188">
    <property type="term" value="F:L-isoleucine transmembrane transporter activity"/>
    <property type="evidence" value="ECO:0007669"/>
    <property type="project" value="TreeGrafter"/>
</dbReference>
<dbReference type="EMBL" id="VDGH01000003">
    <property type="protein sequence ID" value="TQR15087.1"/>
    <property type="molecule type" value="Genomic_DNA"/>
</dbReference>
<feature type="transmembrane region" description="Helical" evidence="9">
    <location>
        <begin position="416"/>
        <end position="434"/>
    </location>
</feature>
<comment type="caution">
    <text evidence="10">The sequence shown here is derived from an EMBL/GenBank/DDBJ whole genome shotgun (WGS) entry which is preliminary data.</text>
</comment>
<feature type="transmembrane region" description="Helical" evidence="9">
    <location>
        <begin position="121"/>
        <end position="141"/>
    </location>
</feature>
<feature type="transmembrane region" description="Helical" evidence="9">
    <location>
        <begin position="7"/>
        <end position="30"/>
    </location>
</feature>
<dbReference type="OrthoDB" id="9783920at2"/>
<evidence type="ECO:0000256" key="3">
    <source>
        <dbReference type="ARBA" id="ARBA00022448"/>
    </source>
</evidence>
<feature type="transmembrane region" description="Helical" evidence="9">
    <location>
        <begin position="349"/>
        <end position="369"/>
    </location>
</feature>